<proteinExistence type="predicted"/>
<dbReference type="EMBL" id="GBRH01225140">
    <property type="protein sequence ID" value="JAD72755.1"/>
    <property type="molecule type" value="Transcribed_RNA"/>
</dbReference>
<keyword evidence="1" id="KW-1133">Transmembrane helix</keyword>
<sequence length="53" mass="6623">MRLHVVPQIVQLFCIYVYQCNFICCYILEYFRHERHSDMFILQIKWTLIKPKT</sequence>
<protein>
    <submittedName>
        <fullName evidence="2">Uncharacterized protein</fullName>
    </submittedName>
</protein>
<keyword evidence="1" id="KW-0812">Transmembrane</keyword>
<reference evidence="2" key="1">
    <citation type="submission" date="2014-09" db="EMBL/GenBank/DDBJ databases">
        <authorList>
            <person name="Magalhaes I.L.F."/>
            <person name="Oliveira U."/>
            <person name="Santos F.R."/>
            <person name="Vidigal T.H.D.A."/>
            <person name="Brescovit A.D."/>
            <person name="Santos A.J."/>
        </authorList>
    </citation>
    <scope>NUCLEOTIDE SEQUENCE</scope>
    <source>
        <tissue evidence="2">Shoot tissue taken approximately 20 cm above the soil surface</tissue>
    </source>
</reference>
<accession>A0A0A9CH93</accession>
<feature type="transmembrane region" description="Helical" evidence="1">
    <location>
        <begin position="6"/>
        <end position="28"/>
    </location>
</feature>
<keyword evidence="1" id="KW-0472">Membrane</keyword>
<reference evidence="2" key="2">
    <citation type="journal article" date="2015" name="Data Brief">
        <title>Shoot transcriptome of the giant reed, Arundo donax.</title>
        <authorList>
            <person name="Barrero R.A."/>
            <person name="Guerrero F.D."/>
            <person name="Moolhuijzen P."/>
            <person name="Goolsby J.A."/>
            <person name="Tidwell J."/>
            <person name="Bellgard S.E."/>
            <person name="Bellgard M.I."/>
        </authorList>
    </citation>
    <scope>NUCLEOTIDE SEQUENCE</scope>
    <source>
        <tissue evidence="2">Shoot tissue taken approximately 20 cm above the soil surface</tissue>
    </source>
</reference>
<evidence type="ECO:0000256" key="1">
    <source>
        <dbReference type="SAM" id="Phobius"/>
    </source>
</evidence>
<organism evidence="2">
    <name type="scientific">Arundo donax</name>
    <name type="common">Giant reed</name>
    <name type="synonym">Donax arundinaceus</name>
    <dbReference type="NCBI Taxonomy" id="35708"/>
    <lineage>
        <taxon>Eukaryota</taxon>
        <taxon>Viridiplantae</taxon>
        <taxon>Streptophyta</taxon>
        <taxon>Embryophyta</taxon>
        <taxon>Tracheophyta</taxon>
        <taxon>Spermatophyta</taxon>
        <taxon>Magnoliopsida</taxon>
        <taxon>Liliopsida</taxon>
        <taxon>Poales</taxon>
        <taxon>Poaceae</taxon>
        <taxon>PACMAD clade</taxon>
        <taxon>Arundinoideae</taxon>
        <taxon>Arundineae</taxon>
        <taxon>Arundo</taxon>
    </lineage>
</organism>
<name>A0A0A9CH93_ARUDO</name>
<evidence type="ECO:0000313" key="2">
    <source>
        <dbReference type="EMBL" id="JAD72755.1"/>
    </source>
</evidence>
<dbReference type="AlphaFoldDB" id="A0A0A9CH93"/>